<reference evidence="1 2" key="1">
    <citation type="submission" date="2019-06" db="EMBL/GenBank/DDBJ databases">
        <title>Spirosoma utsteinense sp. nov. isolated from Antarctic ice-free soils.</title>
        <authorList>
            <person name="Tahon G."/>
        </authorList>
    </citation>
    <scope>NUCLEOTIDE SEQUENCE [LARGE SCALE GENOMIC DNA]</scope>
    <source>
        <strain evidence="1 2">LMG 31447</strain>
    </source>
</reference>
<organism evidence="1 2">
    <name type="scientific">Spirosoma utsteinense</name>
    <dbReference type="NCBI Taxonomy" id="2585773"/>
    <lineage>
        <taxon>Bacteria</taxon>
        <taxon>Pseudomonadati</taxon>
        <taxon>Bacteroidota</taxon>
        <taxon>Cytophagia</taxon>
        <taxon>Cytophagales</taxon>
        <taxon>Cytophagaceae</taxon>
        <taxon>Spirosoma</taxon>
    </lineage>
</organism>
<gene>
    <name evidence="1" type="ORF">FH603_324</name>
</gene>
<dbReference type="Proteomes" id="UP000700732">
    <property type="component" value="Unassembled WGS sequence"/>
</dbReference>
<evidence type="ECO:0000313" key="1">
    <source>
        <dbReference type="EMBL" id="MBC3789841.1"/>
    </source>
</evidence>
<protein>
    <submittedName>
        <fullName evidence="1">Uncharacterized protein</fullName>
    </submittedName>
</protein>
<evidence type="ECO:0000313" key="2">
    <source>
        <dbReference type="Proteomes" id="UP000700732"/>
    </source>
</evidence>
<comment type="caution">
    <text evidence="1">The sequence shown here is derived from an EMBL/GenBank/DDBJ whole genome shotgun (WGS) entry which is preliminary data.</text>
</comment>
<dbReference type="RefSeq" id="WP_186735374.1">
    <property type="nucleotide sequence ID" value="NZ_VFIA01000002.1"/>
</dbReference>
<accession>A0ABR6VZS2</accession>
<dbReference type="EMBL" id="VFIA01000002">
    <property type="protein sequence ID" value="MBC3789841.1"/>
    <property type="molecule type" value="Genomic_DNA"/>
</dbReference>
<proteinExistence type="predicted"/>
<name>A0ABR6VZS2_9BACT</name>
<sequence>MNDMLLDDIKKRVDNRSTSQVYEIEQAIEKVTEQQQESPSTANELMLKSLRFRKQKLETERRD</sequence>
<keyword evidence="2" id="KW-1185">Reference proteome</keyword>